<gene>
    <name evidence="1" type="ORF">NE630_09245</name>
</gene>
<protein>
    <submittedName>
        <fullName evidence="1">DUF2442 domain-containing protein</fullName>
    </submittedName>
</protein>
<dbReference type="Gene3D" id="3.30.2020.10">
    <property type="entry name" value="NE0471-like N-terminal domain"/>
    <property type="match status" value="1"/>
</dbReference>
<keyword evidence="2" id="KW-1185">Reference proteome</keyword>
<evidence type="ECO:0000313" key="1">
    <source>
        <dbReference type="EMBL" id="MCQ4814611.1"/>
    </source>
</evidence>
<dbReference type="SUPFAM" id="SSF143880">
    <property type="entry name" value="NE0471 N-terminal domain-like"/>
    <property type="match status" value="1"/>
</dbReference>
<accession>A0AAW5K3Z3</accession>
<organism evidence="1 2">
    <name type="scientific">Cloacibacillus evryensis</name>
    <dbReference type="NCBI Taxonomy" id="508460"/>
    <lineage>
        <taxon>Bacteria</taxon>
        <taxon>Thermotogati</taxon>
        <taxon>Synergistota</taxon>
        <taxon>Synergistia</taxon>
        <taxon>Synergistales</taxon>
        <taxon>Synergistaceae</taxon>
        <taxon>Cloacibacillus</taxon>
    </lineage>
</organism>
<proteinExistence type="predicted"/>
<reference evidence="1 2" key="1">
    <citation type="submission" date="2022-06" db="EMBL/GenBank/DDBJ databases">
        <title>Isolation of gut microbiota from human fecal samples.</title>
        <authorList>
            <person name="Pamer E.G."/>
            <person name="Barat B."/>
            <person name="Waligurski E."/>
            <person name="Medina S."/>
            <person name="Paddock L."/>
            <person name="Mostad J."/>
        </authorList>
    </citation>
    <scope>NUCLEOTIDE SEQUENCE [LARGE SCALE GENOMIC DNA]</scope>
    <source>
        <strain evidence="1 2">DFI.9.90</strain>
    </source>
</reference>
<dbReference type="EMBL" id="JANFYT010000017">
    <property type="protein sequence ID" value="MCQ4814611.1"/>
    <property type="molecule type" value="Genomic_DNA"/>
</dbReference>
<name>A0AAW5K3Z3_9BACT</name>
<sequence length="271" mass="31460">MKVFAVKDEADVSAKTLAWLIYYETEKRFYVELPDDADPWETPLLLSSFLKRGERTVNAYWSQLWVRQRIVPQDRQNLGQILRDNGLEAYDEFELLMLAEGRCAQDDYYLVPIRDNELPDYFAARFAKKVEDVVPLAEKRLLLFFRDGLVKRCDLRPLLEKDRSFAPLLYNDVLFRAVSVQTGGYGVCWGENLEVADSLLYEQGEAVPLSLGDFRSFVENRVINTAEAAELLECSRQNIDDLVRRGKLRPVKATPKNKLFLKGEITQRKWH</sequence>
<dbReference type="InterPro" id="IPR036782">
    <property type="entry name" value="NE0471-like_N"/>
</dbReference>
<dbReference type="AlphaFoldDB" id="A0AAW5K3Z3"/>
<dbReference type="Proteomes" id="UP001205919">
    <property type="component" value="Unassembled WGS sequence"/>
</dbReference>
<dbReference type="InterPro" id="IPR018841">
    <property type="entry name" value="DUF2442"/>
</dbReference>
<dbReference type="RefSeq" id="WP_008708679.1">
    <property type="nucleotide sequence ID" value="NZ_CABKQM010000002.1"/>
</dbReference>
<dbReference type="Pfam" id="PF10387">
    <property type="entry name" value="DUF2442"/>
    <property type="match status" value="1"/>
</dbReference>
<comment type="caution">
    <text evidence="1">The sequence shown here is derived from an EMBL/GenBank/DDBJ whole genome shotgun (WGS) entry which is preliminary data.</text>
</comment>
<evidence type="ECO:0000313" key="2">
    <source>
        <dbReference type="Proteomes" id="UP001205919"/>
    </source>
</evidence>